<proteinExistence type="predicted"/>
<feature type="transmembrane region" description="Helical" evidence="7">
    <location>
        <begin position="239"/>
        <end position="260"/>
    </location>
</feature>
<keyword evidence="4 7" id="KW-0812">Transmembrane</keyword>
<dbReference type="Gene3D" id="1.20.1250.20">
    <property type="entry name" value="MFS general substrate transporter like domains"/>
    <property type="match status" value="2"/>
</dbReference>
<evidence type="ECO:0000256" key="6">
    <source>
        <dbReference type="ARBA" id="ARBA00023136"/>
    </source>
</evidence>
<gene>
    <name evidence="9" type="ORF">JOF43_001310</name>
</gene>
<dbReference type="Pfam" id="PF00083">
    <property type="entry name" value="Sugar_tr"/>
    <property type="match status" value="2"/>
</dbReference>
<feature type="domain" description="Major facilitator superfamily (MFS) profile" evidence="8">
    <location>
        <begin position="10"/>
        <end position="422"/>
    </location>
</feature>
<dbReference type="InterPro" id="IPR036259">
    <property type="entry name" value="MFS_trans_sf"/>
</dbReference>
<feature type="transmembrane region" description="Helical" evidence="7">
    <location>
        <begin position="372"/>
        <end position="391"/>
    </location>
</feature>
<evidence type="ECO:0000313" key="9">
    <source>
        <dbReference type="EMBL" id="MBP2381353.1"/>
    </source>
</evidence>
<feature type="transmembrane region" description="Helical" evidence="7">
    <location>
        <begin position="21"/>
        <end position="41"/>
    </location>
</feature>
<reference evidence="9 10" key="1">
    <citation type="submission" date="2021-03" db="EMBL/GenBank/DDBJ databases">
        <title>Sequencing the genomes of 1000 actinobacteria strains.</title>
        <authorList>
            <person name="Klenk H.-P."/>
        </authorList>
    </citation>
    <scope>NUCLEOTIDE SEQUENCE [LARGE SCALE GENOMIC DNA]</scope>
    <source>
        <strain evidence="9 10">DSM 14566</strain>
    </source>
</reference>
<dbReference type="PROSITE" id="PS00217">
    <property type="entry name" value="SUGAR_TRANSPORT_2"/>
    <property type="match status" value="1"/>
</dbReference>
<dbReference type="RefSeq" id="WP_209900431.1">
    <property type="nucleotide sequence ID" value="NZ_BAAAJW010000002.1"/>
</dbReference>
<sequence>MTTSPRLSRATFASTVGTALEWYDFSLYGTASALVFAHVFFPSGNEFAATLASLGTFAVGFFARPIGGIIIGLLGDRVGRRQMLFVTLLLMAVSSTAIGLLPTHSSIGIWAPVILVVLRIFQGLGAGGEYAGAMLLSAEHAVDEHRGLNAAIPSLGNAIGALLATAVFFVTESALTQEQFLAWGWRIPFLLSLVLAIAAFIIRLRVSESPEFQAAGGAPRTQRIQLLEVLRRGGRRIPLAMLMSIAPNVLSYLPSVYALTYLANQVGAPAGVGLLGVIIANALKIVTVPIAGWLSDRFGGRIIMIIGSLAGAVLVFPFFVMLDTGTPVVIWAAFVLIFTLCCDMTLASQATMLSTLFEVDVRYASVTFSRELIGAIVGGSIPFVAAALTGALDGRPWLVAAYCAVLCAICAAGTWALPEQKQSPAGDGRRVTV</sequence>
<feature type="transmembrane region" description="Helical" evidence="7">
    <location>
        <begin position="83"/>
        <end position="101"/>
    </location>
</feature>
<protein>
    <submittedName>
        <fullName evidence="9">MFS family permease</fullName>
    </submittedName>
</protein>
<evidence type="ECO:0000256" key="3">
    <source>
        <dbReference type="ARBA" id="ARBA00022475"/>
    </source>
</evidence>
<keyword evidence="6 7" id="KW-0472">Membrane</keyword>
<evidence type="ECO:0000256" key="5">
    <source>
        <dbReference type="ARBA" id="ARBA00022989"/>
    </source>
</evidence>
<keyword evidence="5 7" id="KW-1133">Transmembrane helix</keyword>
<feature type="transmembrane region" description="Helical" evidence="7">
    <location>
        <begin position="107"/>
        <end position="127"/>
    </location>
</feature>
<dbReference type="PANTHER" id="PTHR43045:SF1">
    <property type="entry name" value="SHIKIMATE TRANSPORTER"/>
    <property type="match status" value="1"/>
</dbReference>
<comment type="subcellular location">
    <subcellularLocation>
        <location evidence="1">Cell membrane</location>
        <topology evidence="1">Multi-pass membrane protein</topology>
    </subcellularLocation>
</comment>
<feature type="transmembrane region" description="Helical" evidence="7">
    <location>
        <begin position="148"/>
        <end position="171"/>
    </location>
</feature>
<evidence type="ECO:0000256" key="2">
    <source>
        <dbReference type="ARBA" id="ARBA00022448"/>
    </source>
</evidence>
<dbReference type="PROSITE" id="PS50850">
    <property type="entry name" value="MFS"/>
    <property type="match status" value="1"/>
</dbReference>
<evidence type="ECO:0000259" key="8">
    <source>
        <dbReference type="PROSITE" id="PS50850"/>
    </source>
</evidence>
<dbReference type="InterPro" id="IPR005829">
    <property type="entry name" value="Sugar_transporter_CS"/>
</dbReference>
<organism evidence="9 10">
    <name type="scientific">Brachybacterium sacelli</name>
    <dbReference type="NCBI Taxonomy" id="173364"/>
    <lineage>
        <taxon>Bacteria</taxon>
        <taxon>Bacillati</taxon>
        <taxon>Actinomycetota</taxon>
        <taxon>Actinomycetes</taxon>
        <taxon>Micrococcales</taxon>
        <taxon>Dermabacteraceae</taxon>
        <taxon>Brachybacterium</taxon>
    </lineage>
</organism>
<evidence type="ECO:0000256" key="4">
    <source>
        <dbReference type="ARBA" id="ARBA00022692"/>
    </source>
</evidence>
<evidence type="ECO:0000313" key="10">
    <source>
        <dbReference type="Proteomes" id="UP001519290"/>
    </source>
</evidence>
<dbReference type="PANTHER" id="PTHR43045">
    <property type="entry name" value="SHIKIMATE TRANSPORTER"/>
    <property type="match status" value="1"/>
</dbReference>
<dbReference type="InterPro" id="IPR005828">
    <property type="entry name" value="MFS_sugar_transport-like"/>
</dbReference>
<keyword evidence="3" id="KW-1003">Cell membrane</keyword>
<dbReference type="Proteomes" id="UP001519290">
    <property type="component" value="Unassembled WGS sequence"/>
</dbReference>
<comment type="caution">
    <text evidence="9">The sequence shown here is derived from an EMBL/GenBank/DDBJ whole genome shotgun (WGS) entry which is preliminary data.</text>
</comment>
<evidence type="ECO:0000256" key="7">
    <source>
        <dbReference type="SAM" id="Phobius"/>
    </source>
</evidence>
<name>A0ABS4WZF0_9MICO</name>
<feature type="transmembrane region" description="Helical" evidence="7">
    <location>
        <begin position="302"/>
        <end position="322"/>
    </location>
</feature>
<keyword evidence="10" id="KW-1185">Reference proteome</keyword>
<evidence type="ECO:0000256" key="1">
    <source>
        <dbReference type="ARBA" id="ARBA00004651"/>
    </source>
</evidence>
<feature type="transmembrane region" description="Helical" evidence="7">
    <location>
        <begin position="328"/>
        <end position="347"/>
    </location>
</feature>
<accession>A0ABS4WZF0</accession>
<feature type="transmembrane region" description="Helical" evidence="7">
    <location>
        <begin position="183"/>
        <end position="202"/>
    </location>
</feature>
<feature type="transmembrane region" description="Helical" evidence="7">
    <location>
        <begin position="272"/>
        <end position="295"/>
    </location>
</feature>
<dbReference type="CDD" id="cd17369">
    <property type="entry name" value="MFS_ShiA_like"/>
    <property type="match status" value="1"/>
</dbReference>
<feature type="transmembrane region" description="Helical" evidence="7">
    <location>
        <begin position="47"/>
        <end position="71"/>
    </location>
</feature>
<dbReference type="EMBL" id="JAGIOD010000001">
    <property type="protein sequence ID" value="MBP2381353.1"/>
    <property type="molecule type" value="Genomic_DNA"/>
</dbReference>
<dbReference type="InterPro" id="IPR020846">
    <property type="entry name" value="MFS_dom"/>
</dbReference>
<feature type="transmembrane region" description="Helical" evidence="7">
    <location>
        <begin position="397"/>
        <end position="417"/>
    </location>
</feature>
<keyword evidence="2" id="KW-0813">Transport</keyword>
<dbReference type="SUPFAM" id="SSF103473">
    <property type="entry name" value="MFS general substrate transporter"/>
    <property type="match status" value="1"/>
</dbReference>